<dbReference type="HOGENOM" id="CLU_000837_14_1_1"/>
<dbReference type="InterPro" id="IPR055414">
    <property type="entry name" value="LRR_R13L4/SHOC2-like"/>
</dbReference>
<keyword evidence="6" id="KW-0175">Coiled coil</keyword>
<feature type="domain" description="NB-ARC" evidence="8">
    <location>
        <begin position="198"/>
        <end position="338"/>
    </location>
</feature>
<dbReference type="Gramene" id="LPERR08G18760.3">
    <property type="protein sequence ID" value="LPERR08G18760.3"/>
    <property type="gene ID" value="LPERR08G18760"/>
</dbReference>
<dbReference type="Pfam" id="PF23559">
    <property type="entry name" value="WHD_DRP"/>
    <property type="match status" value="1"/>
</dbReference>
<dbReference type="InterPro" id="IPR036388">
    <property type="entry name" value="WH-like_DNA-bd_sf"/>
</dbReference>
<dbReference type="Gramene" id="LPERR08G18760.1">
    <property type="protein sequence ID" value="LPERR08G18760.1"/>
    <property type="gene ID" value="LPERR08G18760"/>
</dbReference>
<dbReference type="InterPro" id="IPR038005">
    <property type="entry name" value="RX-like_CC"/>
</dbReference>
<feature type="region of interest" description="Disordered" evidence="7">
    <location>
        <begin position="1362"/>
        <end position="1424"/>
    </location>
</feature>
<dbReference type="EnsemblPlants" id="LPERR08G18760.1">
    <property type="protein sequence ID" value="LPERR08G18760.1"/>
    <property type="gene ID" value="LPERR08G18760"/>
</dbReference>
<evidence type="ECO:0000259" key="8">
    <source>
        <dbReference type="Pfam" id="PF00931"/>
    </source>
</evidence>
<proteinExistence type="inferred from homology"/>
<evidence type="ECO:0000259" key="11">
    <source>
        <dbReference type="Pfam" id="PF23598"/>
    </source>
</evidence>
<evidence type="ECO:0000313" key="12">
    <source>
        <dbReference type="EnsemblPlants" id="LPERR08G18760.3"/>
    </source>
</evidence>
<dbReference type="CDD" id="cd14798">
    <property type="entry name" value="RX-CC_like"/>
    <property type="match status" value="1"/>
</dbReference>
<name>A0A0D9XAA4_9ORYZ</name>
<feature type="domain" description="Disease resistance protein winged helix" evidence="10">
    <location>
        <begin position="936"/>
        <end position="1006"/>
    </location>
</feature>
<evidence type="ECO:0000313" key="13">
    <source>
        <dbReference type="Proteomes" id="UP000032180"/>
    </source>
</evidence>
<dbReference type="GO" id="GO:0002758">
    <property type="term" value="P:innate immune response-activating signaling pathway"/>
    <property type="evidence" value="ECO:0007669"/>
    <property type="project" value="UniProtKB-ARBA"/>
</dbReference>
<dbReference type="Gene3D" id="3.80.10.10">
    <property type="entry name" value="Ribonuclease Inhibitor"/>
    <property type="match status" value="1"/>
</dbReference>
<feature type="domain" description="Disease resistance N-terminal" evidence="9">
    <location>
        <begin position="16"/>
        <end position="101"/>
    </location>
</feature>
<evidence type="ECO:0000259" key="10">
    <source>
        <dbReference type="Pfam" id="PF23559"/>
    </source>
</evidence>
<dbReference type="GO" id="GO:0042742">
    <property type="term" value="P:defense response to bacterium"/>
    <property type="evidence" value="ECO:0007669"/>
    <property type="project" value="UniProtKB-ARBA"/>
</dbReference>
<accession>A0A0D9XAA4</accession>
<feature type="region of interest" description="Disordered" evidence="7">
    <location>
        <begin position="566"/>
        <end position="605"/>
    </location>
</feature>
<protein>
    <submittedName>
        <fullName evidence="12">Uncharacterized protein</fullName>
    </submittedName>
</protein>
<keyword evidence="3" id="KW-0677">Repeat</keyword>
<feature type="compositionally biased region" description="Basic and acidic residues" evidence="7">
    <location>
        <begin position="1397"/>
        <end position="1424"/>
    </location>
</feature>
<dbReference type="PANTHER" id="PTHR23155:SF1114">
    <property type="entry name" value="OS02G0475500 PROTEIN"/>
    <property type="match status" value="1"/>
</dbReference>
<evidence type="ECO:0000259" key="9">
    <source>
        <dbReference type="Pfam" id="PF18052"/>
    </source>
</evidence>
<evidence type="ECO:0000256" key="3">
    <source>
        <dbReference type="ARBA" id="ARBA00022737"/>
    </source>
</evidence>
<dbReference type="InterPro" id="IPR044974">
    <property type="entry name" value="Disease_R_plants"/>
</dbReference>
<feature type="domain" description="Disease resistance R13L4/SHOC-2-like LRR" evidence="11">
    <location>
        <begin position="1204"/>
        <end position="1350"/>
    </location>
</feature>
<sequence>MEATAVSVGKSVLDGALSYAKSAIAEEVTLQLGVQKDQRFIRDELEMMLSFLRAADKEHAHHDEVLKTWVKQVRDVAYDVEDCLQDYIVQLERPSWWSRRLSCTTLKERHHIATMMKDLRAKVEDVSQRNSRYQLISGLAADASEPSHLAAAELQSTNDEAIRVAKQEKKVDLVHLITKSGGSGLQVIALWGNSRASAIWLAYQQAKVEFECHAWVKLTHPFDAKEFIGSLVRQFKANSQEVTGKAPQGTPSVVSVLDEMEAKGYNLLSDFSGYVTNKKYLIVLNGLSTIEELDWINACLPYNDNGSRILVCTQQDEVASFFNETGHKVSEMQQEQSFVKPLFIFYKEDSSIEQKYKAESSSNSTSTTGSTEDGNNPILDESKPTEWVEPESEVTDQISKPESEVMDLLSKGGKVIAVWGNDLEKSSAVVRNVYERLGGCFQKHAWFSMKPEVSHEEFLKDLDSQLDRDYCESTEGYSDHKQQEDARNSISKEGNTESTRKLLASKISLAHKFLFVFNNISSIQEWDSIAKRLPIESNPANRIIVTTRESTVAIHCSGENQYKLEGRNDKTKAEPQSVGLDSTEMKSETKSCMSSSSTANDKKKVHFDDEMITEDNVEVLPESCSPTSYPLNRDSNNSAAKKFNRSRSTIAAQEDQLIGRVKEKKDLLELLSSNSNHQVISVWGMGGIGKTTLVKSIYQSSELEQLEFKRRAWVTVQRPFQPTELLRSLAQHLGEDSTINKGGSMLGLVRNDLSTMGSKELSDKLKDDLTGKKYLIVLDDMSSYIEWDFIIKKLPESNDRRIIVTTRPESVARYCSKTVQNMHKIEGLTDEDALELFLNKVSNNDEDKSKLKQKRDMMEEAHIIIKKCGRLPLAIAAVGGFLTTRPPIITEWRKFSDHLSTELDENPSLEKIKKILISSYEGLSYHLKSCFLYLSIFPEDHNIRYGRLLRRWIAEGYSRPMRNKNAEKEAEEQFTGLLNKSMIQQSRTVTTGKTGFFQLHDLMREISIAKSEEENLVLVLDDHSISSSKDKVRHLVVSQSWSREKNKNDMENIVDVSHIRSLTVFGEWRSFFLSKKMRMLRVLDLEDVDGLQDPDLASIGKLRHLKYLSIRGCEKIINLPSSVGNLLNLETLDIRGTCVTKLPATIGRLQNLKYLRAGPSLDDEDDTRSWVPNPSIQEEVGIKYASSLLLWLVRGWLRNLDLYGVKVPRGIGRLRFMHTLSVVNIARGNALLKNLKKLTQLRKLGVTGINKKNCKELCSAIADHGCLQSLLLRAEGKAGLQGCLDDLSPPPGNLESLQLYGNLVTLPEWIKRLENLQKLSLRSTNLEADATMEVLGGLPMLAILRLQDNACRWDELRIERSKENELQSEQSNEDELRNELSKEKELRNERSEEDEIQNERIKEDEIRNERSEENGLRNEQSEKHETRNIQRNEILFRPKCFEVLTALELISWRSLKSVVFEKGATPKLEVILVDDCTNIDDVGFSGIGNLATLKEVSLQGNYFTSFKEELQEQLDLIKPKPNLKDHADADADAGVSLRILHSGLFITRFSLLVCPCGCDLIDETPMPDSRRGKVAAAWVLSTAATDGGMDGGCNRQPWSRLPSIGEEAPLTVLSSQLLLGTPALGYNLQRDKKDAIDWPITQ</sequence>
<feature type="domain" description="Disease resistance R13L4/SHOC-2-like LRR" evidence="11">
    <location>
        <begin position="1058"/>
        <end position="1158"/>
    </location>
</feature>
<feature type="region of interest" description="Disordered" evidence="7">
    <location>
        <begin position="621"/>
        <end position="646"/>
    </location>
</feature>
<dbReference type="EnsemblPlants" id="LPERR08G18760.3">
    <property type="protein sequence ID" value="LPERR08G18760.3"/>
    <property type="gene ID" value="LPERR08G18760"/>
</dbReference>
<reference evidence="12 13" key="1">
    <citation type="submission" date="2012-08" db="EMBL/GenBank/DDBJ databases">
        <title>Oryza genome evolution.</title>
        <authorList>
            <person name="Wing R.A."/>
        </authorList>
    </citation>
    <scope>NUCLEOTIDE SEQUENCE</scope>
</reference>
<dbReference type="Gene3D" id="1.20.5.4130">
    <property type="match status" value="1"/>
</dbReference>
<evidence type="ECO:0000256" key="4">
    <source>
        <dbReference type="ARBA" id="ARBA00022741"/>
    </source>
</evidence>
<reference evidence="12" key="3">
    <citation type="submission" date="2015-04" db="UniProtKB">
        <authorList>
            <consortium name="EnsemblPlants"/>
        </authorList>
    </citation>
    <scope>IDENTIFICATION</scope>
</reference>
<dbReference type="InterPro" id="IPR042197">
    <property type="entry name" value="Apaf_helical"/>
</dbReference>
<feature type="compositionally biased region" description="Polar residues" evidence="7">
    <location>
        <begin position="624"/>
        <end position="639"/>
    </location>
</feature>
<feature type="compositionally biased region" description="Basic and acidic residues" evidence="7">
    <location>
        <begin position="1374"/>
        <end position="1390"/>
    </location>
</feature>
<keyword evidence="5" id="KW-0611">Plant defense</keyword>
<dbReference type="PRINTS" id="PR00364">
    <property type="entry name" value="DISEASERSIST"/>
</dbReference>
<feature type="domain" description="NB-ARC" evidence="8">
    <location>
        <begin position="429"/>
        <end position="561"/>
    </location>
</feature>
<evidence type="ECO:0000256" key="5">
    <source>
        <dbReference type="ARBA" id="ARBA00022821"/>
    </source>
</evidence>
<keyword evidence="4" id="KW-0547">Nucleotide-binding</keyword>
<reference evidence="12 13" key="2">
    <citation type="submission" date="2013-12" db="EMBL/GenBank/DDBJ databases">
        <authorList>
            <person name="Yu Y."/>
            <person name="Lee S."/>
            <person name="de Baynast K."/>
            <person name="Wissotski M."/>
            <person name="Liu L."/>
            <person name="Talag J."/>
            <person name="Goicoechea J."/>
            <person name="Angelova A."/>
            <person name="Jetty R."/>
            <person name="Kudrna D."/>
            <person name="Golser W."/>
            <person name="Rivera L."/>
            <person name="Zhang J."/>
            <person name="Wing R."/>
        </authorList>
    </citation>
    <scope>NUCLEOTIDE SEQUENCE</scope>
</reference>
<organism evidence="12 13">
    <name type="scientific">Leersia perrieri</name>
    <dbReference type="NCBI Taxonomy" id="77586"/>
    <lineage>
        <taxon>Eukaryota</taxon>
        <taxon>Viridiplantae</taxon>
        <taxon>Streptophyta</taxon>
        <taxon>Embryophyta</taxon>
        <taxon>Tracheophyta</taxon>
        <taxon>Spermatophyta</taxon>
        <taxon>Magnoliopsida</taxon>
        <taxon>Liliopsida</taxon>
        <taxon>Poales</taxon>
        <taxon>Poaceae</taxon>
        <taxon>BOP clade</taxon>
        <taxon>Oryzoideae</taxon>
        <taxon>Oryzeae</taxon>
        <taxon>Oryzinae</taxon>
        <taxon>Leersia</taxon>
    </lineage>
</organism>
<dbReference type="STRING" id="77586.A0A0D9XAA4"/>
<dbReference type="Pfam" id="PF23598">
    <property type="entry name" value="LRR_14"/>
    <property type="match status" value="2"/>
</dbReference>
<dbReference type="Pfam" id="PF00931">
    <property type="entry name" value="NB-ARC"/>
    <property type="match status" value="3"/>
</dbReference>
<keyword evidence="13" id="KW-1185">Reference proteome</keyword>
<evidence type="ECO:0000256" key="7">
    <source>
        <dbReference type="SAM" id="MobiDB-lite"/>
    </source>
</evidence>
<dbReference type="GO" id="GO:0009626">
    <property type="term" value="P:plant-type hypersensitive response"/>
    <property type="evidence" value="ECO:0007669"/>
    <property type="project" value="UniProtKB-ARBA"/>
</dbReference>
<feature type="region of interest" description="Disordered" evidence="7">
    <location>
        <begin position="473"/>
        <end position="497"/>
    </location>
</feature>
<dbReference type="Gramene" id="LPERR08G18760.2">
    <property type="protein sequence ID" value="LPERR08G18760.2"/>
    <property type="gene ID" value="LPERR08G18760"/>
</dbReference>
<feature type="compositionally biased region" description="Low complexity" evidence="7">
    <location>
        <begin position="360"/>
        <end position="371"/>
    </location>
</feature>
<dbReference type="PANTHER" id="PTHR23155">
    <property type="entry name" value="DISEASE RESISTANCE PROTEIN RP"/>
    <property type="match status" value="1"/>
</dbReference>
<dbReference type="InterPro" id="IPR041118">
    <property type="entry name" value="Rx_N"/>
</dbReference>
<dbReference type="Proteomes" id="UP000032180">
    <property type="component" value="Chromosome 8"/>
</dbReference>
<dbReference type="eggNOG" id="KOG4658">
    <property type="taxonomic scope" value="Eukaryota"/>
</dbReference>
<dbReference type="Gene3D" id="1.10.10.10">
    <property type="entry name" value="Winged helix-like DNA-binding domain superfamily/Winged helix DNA-binding domain"/>
    <property type="match status" value="1"/>
</dbReference>
<dbReference type="Pfam" id="PF18052">
    <property type="entry name" value="Rx_N"/>
    <property type="match status" value="1"/>
</dbReference>
<dbReference type="InterPro" id="IPR027417">
    <property type="entry name" value="P-loop_NTPase"/>
</dbReference>
<dbReference type="FunFam" id="1.10.10.10:FF:000322">
    <property type="entry name" value="Probable disease resistance protein At1g63360"/>
    <property type="match status" value="1"/>
</dbReference>
<evidence type="ECO:0000256" key="1">
    <source>
        <dbReference type="ARBA" id="ARBA00008894"/>
    </source>
</evidence>
<feature type="compositionally biased region" description="Basic and acidic residues" evidence="7">
    <location>
        <begin position="473"/>
        <end position="487"/>
    </location>
</feature>
<dbReference type="Gene3D" id="1.10.8.430">
    <property type="entry name" value="Helical domain of apoptotic protease-activating factors"/>
    <property type="match status" value="1"/>
</dbReference>
<dbReference type="SUPFAM" id="SSF52540">
    <property type="entry name" value="P-loop containing nucleoside triphosphate hydrolases"/>
    <property type="match status" value="3"/>
</dbReference>
<dbReference type="InterPro" id="IPR032675">
    <property type="entry name" value="LRR_dom_sf"/>
</dbReference>
<dbReference type="SUPFAM" id="SSF52047">
    <property type="entry name" value="RNI-like"/>
    <property type="match status" value="1"/>
</dbReference>
<keyword evidence="2" id="KW-0433">Leucine-rich repeat</keyword>
<dbReference type="EnsemblPlants" id="LPERR08G18760.2">
    <property type="protein sequence ID" value="LPERR08G18760.2"/>
    <property type="gene ID" value="LPERR08G18760"/>
</dbReference>
<feature type="region of interest" description="Disordered" evidence="7">
    <location>
        <begin position="356"/>
        <end position="398"/>
    </location>
</feature>
<dbReference type="InterPro" id="IPR058922">
    <property type="entry name" value="WHD_DRP"/>
</dbReference>
<dbReference type="Gene3D" id="3.40.50.300">
    <property type="entry name" value="P-loop containing nucleotide triphosphate hydrolases"/>
    <property type="match status" value="3"/>
</dbReference>
<comment type="similarity">
    <text evidence="1">Belongs to the disease resistance NB-LRR family.</text>
</comment>
<evidence type="ECO:0000256" key="2">
    <source>
        <dbReference type="ARBA" id="ARBA00022614"/>
    </source>
</evidence>
<dbReference type="InterPro" id="IPR002182">
    <property type="entry name" value="NB-ARC"/>
</dbReference>
<feature type="domain" description="NB-ARC" evidence="8">
    <location>
        <begin position="663"/>
        <end position="845"/>
    </location>
</feature>
<dbReference type="GO" id="GO:0043531">
    <property type="term" value="F:ADP binding"/>
    <property type="evidence" value="ECO:0007669"/>
    <property type="project" value="InterPro"/>
</dbReference>
<evidence type="ECO:0000256" key="6">
    <source>
        <dbReference type="ARBA" id="ARBA00023054"/>
    </source>
</evidence>